<evidence type="ECO:0000313" key="1">
    <source>
        <dbReference type="EMBL" id="MEL5987554.1"/>
    </source>
</evidence>
<comment type="caution">
    <text evidence="1">The sequence shown here is derived from an EMBL/GenBank/DDBJ whole genome shotgun (WGS) entry which is preliminary data.</text>
</comment>
<protein>
    <submittedName>
        <fullName evidence="1">Uncharacterized protein</fullName>
    </submittedName>
</protein>
<organism evidence="1 2">
    <name type="scientific">Kurthia gibsonii</name>
    <dbReference type="NCBI Taxonomy" id="33946"/>
    <lineage>
        <taxon>Bacteria</taxon>
        <taxon>Bacillati</taxon>
        <taxon>Bacillota</taxon>
        <taxon>Bacilli</taxon>
        <taxon>Bacillales</taxon>
        <taxon>Caryophanaceae</taxon>
        <taxon>Kurthia</taxon>
    </lineage>
</organism>
<accession>A0ABU9LJH3</accession>
<keyword evidence="2" id="KW-1185">Reference proteome</keyword>
<dbReference type="RefSeq" id="WP_068451730.1">
    <property type="nucleotide sequence ID" value="NZ_JBCEWA010000002.1"/>
</dbReference>
<dbReference type="Proteomes" id="UP001398420">
    <property type="component" value="Unassembled WGS sequence"/>
</dbReference>
<dbReference type="EMBL" id="JBCEWA010000002">
    <property type="protein sequence ID" value="MEL5987554.1"/>
    <property type="molecule type" value="Genomic_DNA"/>
</dbReference>
<sequence>MINWSAIKYDINSAKKDFECLVVKSKSVEPISVNEKFTELRESLIAARNDIFEEHGMDSANKLDYNFDLLFGLKLYEILNESIGFSNRIATDDDVWRYLSVCIVPDIVHSRWSLNADHFYKTPRRIWLKTIWWYIHLSWQNDSKQTYEILKNNSTDTILQLVERPGVGYYVEMYREIMLQYHRYGDSDRDLFRNILKLNTARIMTTSPELVEGGVKQYVTELFETVKGA</sequence>
<evidence type="ECO:0000313" key="2">
    <source>
        <dbReference type="Proteomes" id="UP001398420"/>
    </source>
</evidence>
<dbReference type="Pfam" id="PF19866">
    <property type="entry name" value="DUF6339"/>
    <property type="match status" value="1"/>
</dbReference>
<dbReference type="InterPro" id="IPR045920">
    <property type="entry name" value="DUF6339"/>
</dbReference>
<name>A0ABU9LJH3_9BACL</name>
<proteinExistence type="predicted"/>
<reference evidence="1 2" key="1">
    <citation type="submission" date="2024-04" db="EMBL/GenBank/DDBJ databases">
        <authorList>
            <person name="Wu Y.S."/>
            <person name="Zhang L."/>
        </authorList>
    </citation>
    <scope>NUCLEOTIDE SEQUENCE [LARGE SCALE GENOMIC DNA]</scope>
    <source>
        <strain evidence="1 2">KG-01</strain>
    </source>
</reference>
<gene>
    <name evidence="1" type="ORF">AAF454_03815</name>
</gene>